<dbReference type="Proteomes" id="UP000274556">
    <property type="component" value="Unassembled WGS sequence"/>
</dbReference>
<sequence length="67" mass="7718">MTSKRFDAAWPVGWTSESEVHRTPRRRWWTALRFSTLQRLSTAAIGDVAGFMREAARAMTSERFDAV</sequence>
<organism evidence="1 2">
    <name type="scientific">Thiocapsa rosea</name>
    <dbReference type="NCBI Taxonomy" id="69360"/>
    <lineage>
        <taxon>Bacteria</taxon>
        <taxon>Pseudomonadati</taxon>
        <taxon>Pseudomonadota</taxon>
        <taxon>Gammaproteobacteria</taxon>
        <taxon>Chromatiales</taxon>
        <taxon>Chromatiaceae</taxon>
        <taxon>Thiocapsa</taxon>
    </lineage>
</organism>
<gene>
    <name evidence="1" type="ORF">BDD21_1617</name>
</gene>
<name>A0A495V4J4_9GAMM</name>
<reference evidence="1 2" key="1">
    <citation type="submission" date="2018-10" db="EMBL/GenBank/DDBJ databases">
        <title>Genomic Encyclopedia of Archaeal and Bacterial Type Strains, Phase II (KMG-II): from individual species to whole genera.</title>
        <authorList>
            <person name="Goeker M."/>
        </authorList>
    </citation>
    <scope>NUCLEOTIDE SEQUENCE [LARGE SCALE GENOMIC DNA]</scope>
    <source>
        <strain evidence="1 2">DSM 235</strain>
    </source>
</reference>
<proteinExistence type="predicted"/>
<dbReference type="EMBL" id="RBXL01000001">
    <property type="protein sequence ID" value="RKT44239.1"/>
    <property type="molecule type" value="Genomic_DNA"/>
</dbReference>
<evidence type="ECO:0000313" key="2">
    <source>
        <dbReference type="Proteomes" id="UP000274556"/>
    </source>
</evidence>
<dbReference type="AlphaFoldDB" id="A0A495V4J4"/>
<protein>
    <submittedName>
        <fullName evidence="1">Uncharacterized protein</fullName>
    </submittedName>
</protein>
<accession>A0A495V4J4</accession>
<keyword evidence="2" id="KW-1185">Reference proteome</keyword>
<evidence type="ECO:0000313" key="1">
    <source>
        <dbReference type="EMBL" id="RKT44239.1"/>
    </source>
</evidence>
<comment type="caution">
    <text evidence="1">The sequence shown here is derived from an EMBL/GenBank/DDBJ whole genome shotgun (WGS) entry which is preliminary data.</text>
</comment>
<dbReference type="RefSeq" id="WP_120796702.1">
    <property type="nucleotide sequence ID" value="NZ_RBXL01000001.1"/>
</dbReference>